<reference evidence="1 2" key="1">
    <citation type="journal article" date="2020" name="Phytopathology">
        <title>Genome Sequence Resources of Colletotrichum truncatum, C. plurivorum, C. musicola, and C. sojae: Four Species Pathogenic to Soybean (Glycine max).</title>
        <authorList>
            <person name="Rogerio F."/>
            <person name="Boufleur T.R."/>
            <person name="Ciampi-Guillardi M."/>
            <person name="Sukno S.A."/>
            <person name="Thon M.R."/>
            <person name="Massola Junior N.S."/>
            <person name="Baroncelli R."/>
        </authorList>
    </citation>
    <scope>NUCLEOTIDE SEQUENCE [LARGE SCALE GENOMIC DNA]</scope>
    <source>
        <strain evidence="1 2">CMES1059</strain>
    </source>
</reference>
<keyword evidence="1" id="KW-0378">Hydrolase</keyword>
<keyword evidence="1" id="KW-0121">Carboxypeptidase</keyword>
<accession>A0ACC3ZKQ5</accession>
<keyword evidence="1" id="KW-0645">Protease</keyword>
<protein>
    <submittedName>
        <fullName evidence="1">Extracellular serine carboxypeptidase 1</fullName>
    </submittedName>
</protein>
<sequence>MKVSLLASAAALVGTALADVSPHDPTHMSLFRRTMGGLERRALADFSGVVNGTFNQLIDHTNPSKGTFKQRYWYNARYWGGPGYPVFMLNGGESTADDVLGFFENNTLLYHYAEQFQGAMIIFEHRYYGASQPFRVMTAETLQYHTVPQSIYDNKYFAETAKLGFDKSGGANAKRSPWVLMGGSYPGALAAWQSVMTPGVFAAHHASSAVVQAIEDFWQYFTPIEKGLPRGCAADIKLVIAKVDAELTRGDKTRIAAMKREFGLESVGDNGDFGHVLSQPIAQWQKDRDEVFKFCNYIETFANNGRVDQSRVNSGVGLTAAWKGYTSYMQGKWKNPCFKRQCDWNYNTDALNPNLLTDERSWQWQLCNEPFGWWQVGPPNSDGTNIVSSHYRPIHQQRTCDLYFPEVRGFKPAISEGFTATQFNDWTKGGWNAPFQNVIFVDGEFDPWKSATMSSDYRPGGPSKSTDNTPRFVIKGGGHVPDFVVGVSREVATVTQKQVQIMEKWLKNWKPKKT</sequence>
<keyword evidence="2" id="KW-1185">Reference proteome</keyword>
<organism evidence="1 2">
    <name type="scientific">Colletotrichum truncatum</name>
    <name type="common">Anthracnose fungus</name>
    <name type="synonym">Colletotrichum capsici</name>
    <dbReference type="NCBI Taxonomy" id="5467"/>
    <lineage>
        <taxon>Eukaryota</taxon>
        <taxon>Fungi</taxon>
        <taxon>Dikarya</taxon>
        <taxon>Ascomycota</taxon>
        <taxon>Pezizomycotina</taxon>
        <taxon>Sordariomycetes</taxon>
        <taxon>Hypocreomycetidae</taxon>
        <taxon>Glomerellales</taxon>
        <taxon>Glomerellaceae</taxon>
        <taxon>Colletotrichum</taxon>
        <taxon>Colletotrichum truncatum species complex</taxon>
    </lineage>
</organism>
<proteinExistence type="predicted"/>
<comment type="caution">
    <text evidence="1">The sequence shown here is derived from an EMBL/GenBank/DDBJ whole genome shotgun (WGS) entry which is preliminary data.</text>
</comment>
<gene>
    <name evidence="1" type="ORF">CTRU02_202375</name>
</gene>
<evidence type="ECO:0000313" key="1">
    <source>
        <dbReference type="EMBL" id="KAL0944488.1"/>
    </source>
</evidence>
<name>A0ACC3ZKQ5_COLTU</name>
<dbReference type="EMBL" id="VUJX02000001">
    <property type="protein sequence ID" value="KAL0944488.1"/>
    <property type="molecule type" value="Genomic_DNA"/>
</dbReference>
<dbReference type="Proteomes" id="UP000805649">
    <property type="component" value="Unassembled WGS sequence"/>
</dbReference>
<evidence type="ECO:0000313" key="2">
    <source>
        <dbReference type="Proteomes" id="UP000805649"/>
    </source>
</evidence>